<dbReference type="Proteomes" id="UP000256900">
    <property type="component" value="Unassembled WGS sequence"/>
</dbReference>
<proteinExistence type="predicted"/>
<dbReference type="PANTHER" id="PTHR30441">
    <property type="entry name" value="DUF748 DOMAIN-CONTAINING PROTEIN"/>
    <property type="match status" value="1"/>
</dbReference>
<keyword evidence="4" id="KW-1185">Reference proteome</keyword>
<evidence type="ECO:0000313" key="4">
    <source>
        <dbReference type="Proteomes" id="UP000256900"/>
    </source>
</evidence>
<dbReference type="GO" id="GO:0090313">
    <property type="term" value="P:regulation of protein targeting to membrane"/>
    <property type="evidence" value="ECO:0007669"/>
    <property type="project" value="TreeGrafter"/>
</dbReference>
<dbReference type="EMBL" id="QUMO01000001">
    <property type="protein sequence ID" value="REF89235.1"/>
    <property type="molecule type" value="Genomic_DNA"/>
</dbReference>
<dbReference type="InterPro" id="IPR007844">
    <property type="entry name" value="AsmA"/>
</dbReference>
<evidence type="ECO:0000256" key="1">
    <source>
        <dbReference type="SAM" id="MobiDB-lite"/>
    </source>
</evidence>
<dbReference type="AlphaFoldDB" id="A0A3D9Z328"/>
<reference evidence="3 4" key="1">
    <citation type="submission" date="2018-08" db="EMBL/GenBank/DDBJ databases">
        <title>Genomic Encyclopedia of Type Strains, Phase IV (KMG-IV): sequencing the most valuable type-strain genomes for metagenomic binning, comparative biology and taxonomic classification.</title>
        <authorList>
            <person name="Goeker M."/>
        </authorList>
    </citation>
    <scope>NUCLEOTIDE SEQUENCE [LARGE SCALE GENOMIC DNA]</scope>
    <source>
        <strain evidence="3 4">BW863</strain>
    </source>
</reference>
<sequence length="1211" mass="125640">MREILTILAIILIIVLTAALAVPYFIDWNAERHLVEAQLSNLTGAEVKIRGGIDLKILPTPYLQLEDVELAVPARGTDVKAAELHLEIAFTALMRGEVDFVEARFVDPQVRLRLESEALPLWRPTHGFTGQMRFERISVTGGSLTIDDPAVNRAYRFDNIALSAEADALTGPFRGDGHFDMAGATNVFRFSTGTRQGASLPVKATLDENPRHPGADFDGSLVFDQHAAEFALPSANGTLHLTGTGPFDLPWQASGTLSAALRQAALSGLGIQIGNDLAANLDGSATFDLGASAAAHLKLHAQQLDLDRLLTAKDAPAPSQRLFSAFADLAAAPQLLLLGLPLGLDFSTGTLILGGEAIGDVTGAIAASGPSRDAVKFSAGDLVGAHIAVDGQVETGAAPAFKGHVSGGTDDFPRLNAWLAANLPKLALPDWPLQSLGVDGAANVSQVGAVGSDLTLHVNGSVLTGTLAYTKKIDATPARLFADLSAQRLELPSLPDLSAVAQQMRDMDLGLRFDAQSVKLAGSRAGAIETGQIQFDLAKTGGATLLKSLHVSGFDGANVTANGRWNPQGGDLALQLDASRVDEIAALAARLAPSPETNFIAAHSAEFSPAHLDLAVEGGVDKDAVSLTGLSLSGTAGETRFLASGKPEQGKNIVLSLHAEAPDGRALLRQFGFATAPGKRLGEAVISANAQGPPDHLDTRFSASVAGANLDFTGDVAEAVKAPRAAGTLKIASADLSALLRALGLADPALAIILPLDVSAAVQADGDGLALRAISGSCAGNKIAGSLSYGGDRGVTGTLQTDALSLGSVLQLALGPPRPVKAGQVWSSAPFATPIKLPPALVAVHIGALGLAGVGIARDADFDLALAEGQLGLNHFSAKLGGGRLLGDLTLRRSGAIAAAEGHVSLDHYALDLPTAKGLVSGKFDLAGTGQSADTLIAGLAGAGSFTATELLLLRSDPGALARVFSDVEEDRLSLDETEIDRALSDALDQHALEVATANFDAGLAAGVLRLTGKGATPAAGTNGVTQDTQASLDLKTLRLDQSSVLTLIALPLNWNGAPPQVGVEWTGPVRAPVRNLDATSFVNALAARAIARETARIEAQEFDVHEHAVALNRLQSLRRHEADRQQASADVERAAARARERQGSLDRLRQLLTIEQQKAQEKTQEKSEAPNKTEEPTQKPLPISPVPQQASPPPPQSQPAPADPSAAGRY</sequence>
<dbReference type="GO" id="GO:0005886">
    <property type="term" value="C:plasma membrane"/>
    <property type="evidence" value="ECO:0007669"/>
    <property type="project" value="TreeGrafter"/>
</dbReference>
<dbReference type="Pfam" id="PF05170">
    <property type="entry name" value="AsmA"/>
    <property type="match status" value="1"/>
</dbReference>
<name>A0A3D9Z328_9HYPH</name>
<evidence type="ECO:0000259" key="2">
    <source>
        <dbReference type="Pfam" id="PF05170"/>
    </source>
</evidence>
<evidence type="ECO:0000313" key="3">
    <source>
        <dbReference type="EMBL" id="REF89235.1"/>
    </source>
</evidence>
<feature type="compositionally biased region" description="Pro residues" evidence="1">
    <location>
        <begin position="1183"/>
        <end position="1203"/>
    </location>
</feature>
<protein>
    <submittedName>
        <fullName evidence="3">AsmA-like protein</fullName>
    </submittedName>
</protein>
<organism evidence="3 4">
    <name type="scientific">Methylovirgula ligni</name>
    <dbReference type="NCBI Taxonomy" id="569860"/>
    <lineage>
        <taxon>Bacteria</taxon>
        <taxon>Pseudomonadati</taxon>
        <taxon>Pseudomonadota</taxon>
        <taxon>Alphaproteobacteria</taxon>
        <taxon>Hyphomicrobiales</taxon>
        <taxon>Beijerinckiaceae</taxon>
        <taxon>Methylovirgula</taxon>
    </lineage>
</organism>
<gene>
    <name evidence="3" type="ORF">DES32_0454</name>
</gene>
<dbReference type="PANTHER" id="PTHR30441:SF4">
    <property type="entry name" value="PROTEIN ASMA"/>
    <property type="match status" value="1"/>
</dbReference>
<feature type="domain" description="AsmA" evidence="2">
    <location>
        <begin position="3"/>
        <end position="112"/>
    </location>
</feature>
<comment type="caution">
    <text evidence="3">The sequence shown here is derived from an EMBL/GenBank/DDBJ whole genome shotgun (WGS) entry which is preliminary data.</text>
</comment>
<accession>A0A3D9Z328</accession>
<feature type="compositionally biased region" description="Basic and acidic residues" evidence="1">
    <location>
        <begin position="1159"/>
        <end position="1178"/>
    </location>
</feature>
<feature type="region of interest" description="Disordered" evidence="1">
    <location>
        <begin position="1121"/>
        <end position="1211"/>
    </location>
</feature>
<feature type="compositionally biased region" description="Basic and acidic residues" evidence="1">
    <location>
        <begin position="1121"/>
        <end position="1150"/>
    </location>
</feature>
<dbReference type="RefSeq" id="WP_165204077.1">
    <property type="nucleotide sequence ID" value="NZ_CP025086.1"/>
</dbReference>
<dbReference type="InterPro" id="IPR052894">
    <property type="entry name" value="AsmA-related"/>
</dbReference>